<accession>A0A9P3HEU6</accession>
<evidence type="ECO:0000313" key="2">
    <source>
        <dbReference type="EMBL" id="GJJ75450.1"/>
    </source>
</evidence>
<proteinExistence type="predicted"/>
<reference evidence="2" key="1">
    <citation type="submission" date="2021-11" db="EMBL/GenBank/DDBJ databases">
        <authorList>
            <person name="Herlambang A."/>
            <person name="Guo Y."/>
            <person name="Takashima Y."/>
            <person name="Nishizawa T."/>
        </authorList>
    </citation>
    <scope>NUCLEOTIDE SEQUENCE</scope>
    <source>
        <strain evidence="2">E1425</strain>
    </source>
</reference>
<reference evidence="2" key="2">
    <citation type="journal article" date="2022" name="Microbiol. Resour. Announc.">
        <title>Whole-Genome Sequence of Entomortierella parvispora E1425, a Mucoromycotan Fungus Associated with Burkholderiaceae-Related Endosymbiotic Bacteria.</title>
        <authorList>
            <person name="Herlambang A."/>
            <person name="Guo Y."/>
            <person name="Takashima Y."/>
            <person name="Narisawa K."/>
            <person name="Ohta H."/>
            <person name="Nishizawa T."/>
        </authorList>
    </citation>
    <scope>NUCLEOTIDE SEQUENCE</scope>
    <source>
        <strain evidence="2">E1425</strain>
    </source>
</reference>
<keyword evidence="3" id="KW-1185">Reference proteome</keyword>
<comment type="caution">
    <text evidence="2">The sequence shown here is derived from an EMBL/GenBank/DDBJ whole genome shotgun (WGS) entry which is preliminary data.</text>
</comment>
<feature type="region of interest" description="Disordered" evidence="1">
    <location>
        <begin position="75"/>
        <end position="121"/>
    </location>
</feature>
<feature type="compositionally biased region" description="Acidic residues" evidence="1">
    <location>
        <begin position="80"/>
        <end position="90"/>
    </location>
</feature>
<dbReference type="AlphaFoldDB" id="A0A9P3HEU6"/>
<protein>
    <submittedName>
        <fullName evidence="2">Uncharacterized protein</fullName>
    </submittedName>
</protein>
<evidence type="ECO:0000256" key="1">
    <source>
        <dbReference type="SAM" id="MobiDB-lite"/>
    </source>
</evidence>
<name>A0A9P3HEU6_9FUNG</name>
<gene>
    <name evidence="2" type="ORF">EMPS_07808</name>
</gene>
<evidence type="ECO:0000313" key="3">
    <source>
        <dbReference type="Proteomes" id="UP000827284"/>
    </source>
</evidence>
<dbReference type="EMBL" id="BQFW01000011">
    <property type="protein sequence ID" value="GJJ75450.1"/>
    <property type="molecule type" value="Genomic_DNA"/>
</dbReference>
<organism evidence="2 3">
    <name type="scientific">Entomortierella parvispora</name>
    <dbReference type="NCBI Taxonomy" id="205924"/>
    <lineage>
        <taxon>Eukaryota</taxon>
        <taxon>Fungi</taxon>
        <taxon>Fungi incertae sedis</taxon>
        <taxon>Mucoromycota</taxon>
        <taxon>Mortierellomycotina</taxon>
        <taxon>Mortierellomycetes</taxon>
        <taxon>Mortierellales</taxon>
        <taxon>Mortierellaceae</taxon>
        <taxon>Entomortierella</taxon>
    </lineage>
</organism>
<sequence length="121" mass="13565">MRSLLANTSLFAVCILANIFGVYFCEQAPFFGRTPERTQLHRTGSKPSTCIASRSHVLQMREILLLSKSIMQEMPAHWDSDDDDDNDGDNNGESYEKSGYSTPPRRQINLPALLSSPTTKK</sequence>
<dbReference type="Proteomes" id="UP000827284">
    <property type="component" value="Unassembled WGS sequence"/>
</dbReference>